<proteinExistence type="predicted"/>
<sequence>MTAIQSSPRGVDLVAIRLGILLQRWGRERAGRRALDAEPVDPRDRRMLLAELEAARAQREAWISRIR</sequence>
<dbReference type="AlphaFoldDB" id="A0AB39BI75"/>
<reference evidence="1" key="1">
    <citation type="submission" date="2024-05" db="EMBL/GenBank/DDBJ databases">
        <title>Herbiconiux sp. A18JL235.</title>
        <authorList>
            <person name="Zhang G."/>
        </authorList>
    </citation>
    <scope>NUCLEOTIDE SEQUENCE</scope>
    <source>
        <strain evidence="1">A18JL235</strain>
    </source>
</reference>
<evidence type="ECO:0000313" key="1">
    <source>
        <dbReference type="EMBL" id="XDI05687.1"/>
    </source>
</evidence>
<protein>
    <submittedName>
        <fullName evidence="1">Uncharacterized protein</fullName>
    </submittedName>
</protein>
<accession>A0AB39BI75</accession>
<gene>
    <name evidence="1" type="ORF">ABFY20_00945</name>
</gene>
<name>A0AB39BI75_9MICO</name>
<dbReference type="EMBL" id="CP162511">
    <property type="protein sequence ID" value="XDI05687.1"/>
    <property type="molecule type" value="Genomic_DNA"/>
</dbReference>
<organism evidence="1">
    <name type="scientific">Herbiconiux sp. A18JL235</name>
    <dbReference type="NCBI Taxonomy" id="3152363"/>
    <lineage>
        <taxon>Bacteria</taxon>
        <taxon>Bacillati</taxon>
        <taxon>Actinomycetota</taxon>
        <taxon>Actinomycetes</taxon>
        <taxon>Micrococcales</taxon>
        <taxon>Microbacteriaceae</taxon>
        <taxon>Herbiconiux</taxon>
    </lineage>
</organism>
<dbReference type="RefSeq" id="WP_368498076.1">
    <property type="nucleotide sequence ID" value="NZ_CP162511.1"/>
</dbReference>